<evidence type="ECO:0000313" key="2">
    <source>
        <dbReference type="EMBL" id="OGY90595.1"/>
    </source>
</evidence>
<protein>
    <submittedName>
        <fullName evidence="2">Uncharacterized protein</fullName>
    </submittedName>
</protein>
<sequence length="61" mass="6242">MASVIVPILAVMLGAGLIVCALMTPVKKVSRPKVILAAVFGLSGLAFVIAGILTCCFLALR</sequence>
<proteinExistence type="predicted"/>
<organism evidence="2 3">
    <name type="scientific">Candidatus Komeilibacteria bacterium RIFCSPHIGHO2_01_FULL_52_14</name>
    <dbReference type="NCBI Taxonomy" id="1798549"/>
    <lineage>
        <taxon>Bacteria</taxon>
        <taxon>Candidatus Komeiliibacteriota</taxon>
    </lineage>
</organism>
<dbReference type="AlphaFoldDB" id="A0A1G2BN70"/>
<evidence type="ECO:0000313" key="3">
    <source>
        <dbReference type="Proteomes" id="UP000177817"/>
    </source>
</evidence>
<keyword evidence="1" id="KW-1133">Transmembrane helix</keyword>
<comment type="caution">
    <text evidence="2">The sequence shown here is derived from an EMBL/GenBank/DDBJ whole genome shotgun (WGS) entry which is preliminary data.</text>
</comment>
<keyword evidence="1" id="KW-0472">Membrane</keyword>
<feature type="transmembrane region" description="Helical" evidence="1">
    <location>
        <begin position="35"/>
        <end position="60"/>
    </location>
</feature>
<evidence type="ECO:0000256" key="1">
    <source>
        <dbReference type="SAM" id="Phobius"/>
    </source>
</evidence>
<gene>
    <name evidence="2" type="ORF">A2677_00170</name>
</gene>
<reference evidence="2 3" key="1">
    <citation type="journal article" date="2016" name="Nat. Commun.">
        <title>Thousands of microbial genomes shed light on interconnected biogeochemical processes in an aquifer system.</title>
        <authorList>
            <person name="Anantharaman K."/>
            <person name="Brown C.T."/>
            <person name="Hug L.A."/>
            <person name="Sharon I."/>
            <person name="Castelle C.J."/>
            <person name="Probst A.J."/>
            <person name="Thomas B.C."/>
            <person name="Singh A."/>
            <person name="Wilkins M.J."/>
            <person name="Karaoz U."/>
            <person name="Brodie E.L."/>
            <person name="Williams K.H."/>
            <person name="Hubbard S.S."/>
            <person name="Banfield J.F."/>
        </authorList>
    </citation>
    <scope>NUCLEOTIDE SEQUENCE [LARGE SCALE GENOMIC DNA]</scope>
</reference>
<name>A0A1G2BN70_9BACT</name>
<dbReference type="EMBL" id="MHKK01000005">
    <property type="protein sequence ID" value="OGY90595.1"/>
    <property type="molecule type" value="Genomic_DNA"/>
</dbReference>
<dbReference type="Proteomes" id="UP000177817">
    <property type="component" value="Unassembled WGS sequence"/>
</dbReference>
<accession>A0A1G2BN70</accession>
<feature type="transmembrane region" description="Helical" evidence="1">
    <location>
        <begin position="6"/>
        <end position="23"/>
    </location>
</feature>
<keyword evidence="1" id="KW-0812">Transmembrane</keyword>